<keyword evidence="4" id="KW-0378">Hydrolase</keyword>
<evidence type="ECO:0000259" key="3">
    <source>
        <dbReference type="Pfam" id="PF13359"/>
    </source>
</evidence>
<dbReference type="Pfam" id="PF13359">
    <property type="entry name" value="DDE_Tnp_4"/>
    <property type="match status" value="1"/>
</dbReference>
<evidence type="ECO:0000313" key="5">
    <source>
        <dbReference type="Proteomes" id="UP000011770"/>
    </source>
</evidence>
<evidence type="ECO:0000256" key="2">
    <source>
        <dbReference type="ARBA" id="ARBA00022723"/>
    </source>
</evidence>
<gene>
    <name evidence="4" type="ORF">LEP1GSC188_4645</name>
</gene>
<organism evidence="4 5">
    <name type="scientific">Leptospira weilii serovar Topaz str. LT2116</name>
    <dbReference type="NCBI Taxonomy" id="1088540"/>
    <lineage>
        <taxon>Bacteria</taxon>
        <taxon>Pseudomonadati</taxon>
        <taxon>Spirochaetota</taxon>
        <taxon>Spirochaetia</taxon>
        <taxon>Leptospirales</taxon>
        <taxon>Leptospiraceae</taxon>
        <taxon>Leptospira</taxon>
    </lineage>
</organism>
<accession>M3GU12</accession>
<keyword evidence="2" id="KW-0479">Metal-binding</keyword>
<reference evidence="4 5" key="1">
    <citation type="submission" date="2013-01" db="EMBL/GenBank/DDBJ databases">
        <authorList>
            <person name="Harkins D.M."/>
            <person name="Durkin A.S."/>
            <person name="Brinkac L.M."/>
            <person name="Haft D.H."/>
            <person name="Selengut J.D."/>
            <person name="Sanka R."/>
            <person name="DePew J."/>
            <person name="Purushe J."/>
            <person name="Tulsiani S.M."/>
            <person name="Graham G.C."/>
            <person name="Burns M.-A."/>
            <person name="Dohnt M.F."/>
            <person name="Smythe L.D."/>
            <person name="McKay D.B."/>
            <person name="Craig S.B."/>
            <person name="Vinetz J.M."/>
            <person name="Sutton G.G."/>
            <person name="Nierman W.C."/>
            <person name="Fouts D.E."/>
        </authorList>
    </citation>
    <scope>NUCLEOTIDE SEQUENCE [LARGE SCALE GENOMIC DNA]</scope>
    <source>
        <strain evidence="4 5">LT2116</strain>
    </source>
</reference>
<name>M3GU12_9LEPT</name>
<dbReference type="InterPro" id="IPR027806">
    <property type="entry name" value="HARBI1_dom"/>
</dbReference>
<evidence type="ECO:0000313" key="4">
    <source>
        <dbReference type="EMBL" id="EMF80406.1"/>
    </source>
</evidence>
<proteinExistence type="predicted"/>
<dbReference type="EMBL" id="AHOR02000057">
    <property type="protein sequence ID" value="EMF80406.1"/>
    <property type="molecule type" value="Genomic_DNA"/>
</dbReference>
<dbReference type="AlphaFoldDB" id="M3GU12"/>
<keyword evidence="4" id="KW-0540">Nuclease</keyword>
<protein>
    <submittedName>
        <fullName evidence="4">DDE family endonuclease domain protein</fullName>
    </submittedName>
</protein>
<feature type="domain" description="DDE Tnp4" evidence="3">
    <location>
        <begin position="17"/>
        <end position="99"/>
    </location>
</feature>
<comment type="caution">
    <text evidence="4">The sequence shown here is derived from an EMBL/GenBank/DDBJ whole genome shotgun (WGS) entry which is preliminary data.</text>
</comment>
<evidence type="ECO:0000256" key="1">
    <source>
        <dbReference type="ARBA" id="ARBA00001968"/>
    </source>
</evidence>
<dbReference type="Proteomes" id="UP000011770">
    <property type="component" value="Unassembled WGS sequence"/>
</dbReference>
<sequence>MNQRLYNILPNHVRKLFDSDFDGIEKDCPKMKKIVKPVKRKKGRDLSCTKRLRNYRISRKRVNIENAFAGVKRFRITWDVLRGIKANFSDSVFRVSCGLWYFHLSACFI</sequence>
<dbReference type="GO" id="GO:0046872">
    <property type="term" value="F:metal ion binding"/>
    <property type="evidence" value="ECO:0007669"/>
    <property type="project" value="UniProtKB-KW"/>
</dbReference>
<dbReference type="GO" id="GO:0004519">
    <property type="term" value="F:endonuclease activity"/>
    <property type="evidence" value="ECO:0007669"/>
    <property type="project" value="UniProtKB-KW"/>
</dbReference>
<keyword evidence="4" id="KW-0255">Endonuclease</keyword>
<comment type="cofactor">
    <cofactor evidence="1">
        <name>a divalent metal cation</name>
        <dbReference type="ChEBI" id="CHEBI:60240"/>
    </cofactor>
</comment>